<evidence type="ECO:0000256" key="5">
    <source>
        <dbReference type="ARBA" id="ARBA00022737"/>
    </source>
</evidence>
<dbReference type="InterPro" id="IPR002999">
    <property type="entry name" value="Tudor"/>
</dbReference>
<dbReference type="GO" id="GO:0031047">
    <property type="term" value="P:regulatory ncRNA-mediated gene silencing"/>
    <property type="evidence" value="ECO:0007669"/>
    <property type="project" value="UniProtKB-UniRule"/>
</dbReference>
<dbReference type="GO" id="GO:0004518">
    <property type="term" value="F:nuclease activity"/>
    <property type="evidence" value="ECO:0007669"/>
    <property type="project" value="TreeGrafter"/>
</dbReference>
<dbReference type="GO" id="GO:0031332">
    <property type="term" value="C:RNAi effector complex"/>
    <property type="evidence" value="ECO:0007669"/>
    <property type="project" value="InterPro"/>
</dbReference>
<dbReference type="RefSeq" id="XP_016761696.1">
    <property type="nucleotide sequence ID" value="XM_016905173.1"/>
</dbReference>
<dbReference type="PROSITE" id="PS50830">
    <property type="entry name" value="TNASE_3"/>
    <property type="match status" value="4"/>
</dbReference>
<feature type="domain" description="Tudor" evidence="8">
    <location>
        <begin position="704"/>
        <end position="764"/>
    </location>
</feature>
<dbReference type="EMBL" id="KB456263">
    <property type="protein sequence ID" value="EMF13575.1"/>
    <property type="molecule type" value="Genomic_DNA"/>
</dbReference>
<dbReference type="GO" id="GO:0006402">
    <property type="term" value="P:mRNA catabolic process"/>
    <property type="evidence" value="ECO:0007669"/>
    <property type="project" value="UniProtKB-UniRule"/>
</dbReference>
<dbReference type="SMART" id="SM00318">
    <property type="entry name" value="SNc"/>
    <property type="match status" value="4"/>
</dbReference>
<dbReference type="InterPro" id="IPR016685">
    <property type="entry name" value="Silence_cplx_Nase-comp_TudorSN"/>
</dbReference>
<feature type="domain" description="TNase-like" evidence="9">
    <location>
        <begin position="483"/>
        <end position="616"/>
    </location>
</feature>
<protein>
    <recommendedName>
        <fullName evidence="2">Probable endonuclease LCL3</fullName>
    </recommendedName>
    <alternativeName>
        <fullName evidence="3">Probable endonuclease lcl3</fullName>
    </alternativeName>
</protein>
<dbReference type="FunFam" id="2.40.50.90:FF:000030">
    <property type="entry name" value="Transcription factor (Snd1/p100), putative"/>
    <property type="match status" value="1"/>
</dbReference>
<evidence type="ECO:0000256" key="2">
    <source>
        <dbReference type="ARBA" id="ARBA00013404"/>
    </source>
</evidence>
<reference evidence="10 11" key="1">
    <citation type="journal article" date="2012" name="PLoS Pathog.">
        <title>Diverse lifestyles and strategies of plant pathogenesis encoded in the genomes of eighteen Dothideomycetes fungi.</title>
        <authorList>
            <person name="Ohm R.A."/>
            <person name="Feau N."/>
            <person name="Henrissat B."/>
            <person name="Schoch C.L."/>
            <person name="Horwitz B.A."/>
            <person name="Barry K.W."/>
            <person name="Condon B.J."/>
            <person name="Copeland A.C."/>
            <person name="Dhillon B."/>
            <person name="Glaser F."/>
            <person name="Hesse C.N."/>
            <person name="Kosti I."/>
            <person name="LaButti K."/>
            <person name="Lindquist E.A."/>
            <person name="Lucas S."/>
            <person name="Salamov A.A."/>
            <person name="Bradshaw R.E."/>
            <person name="Ciuffetti L."/>
            <person name="Hamelin R.C."/>
            <person name="Kema G.H.J."/>
            <person name="Lawrence C."/>
            <person name="Scott J.A."/>
            <person name="Spatafora J.W."/>
            <person name="Turgeon B.G."/>
            <person name="de Wit P.J.G.M."/>
            <person name="Zhong S."/>
            <person name="Goodwin S.B."/>
            <person name="Grigoriev I.V."/>
        </authorList>
    </citation>
    <scope>NUCLEOTIDE SEQUENCE [LARGE SCALE GENOMIC DNA]</scope>
    <source>
        <strain evidence="10 11">SO2202</strain>
    </source>
</reference>
<dbReference type="GO" id="GO:0005829">
    <property type="term" value="C:cytosol"/>
    <property type="evidence" value="ECO:0007669"/>
    <property type="project" value="UniProtKB-UniRule"/>
</dbReference>
<evidence type="ECO:0000256" key="3">
    <source>
        <dbReference type="ARBA" id="ARBA00014651"/>
    </source>
</evidence>
<dbReference type="SUPFAM" id="SSF50199">
    <property type="entry name" value="Staphylococcal nuclease"/>
    <property type="match status" value="5"/>
</dbReference>
<evidence type="ECO:0000259" key="8">
    <source>
        <dbReference type="PROSITE" id="PS50304"/>
    </source>
</evidence>
<dbReference type="OMA" id="ARCADHH"/>
<dbReference type="Gene3D" id="2.30.30.140">
    <property type="match status" value="1"/>
</dbReference>
<keyword evidence="5" id="KW-0677">Repeat</keyword>
<dbReference type="FunFam" id="2.40.50.90:FF:000001">
    <property type="entry name" value="Staphylococcal nuclease domain-containing protein"/>
    <property type="match status" value="1"/>
</dbReference>
<evidence type="ECO:0000313" key="11">
    <source>
        <dbReference type="Proteomes" id="UP000016931"/>
    </source>
</evidence>
<feature type="region of interest" description="Disordered" evidence="7">
    <location>
        <begin position="611"/>
        <end position="648"/>
    </location>
</feature>
<dbReference type="InterPro" id="IPR035437">
    <property type="entry name" value="SNase_OB-fold_sf"/>
</dbReference>
<dbReference type="Proteomes" id="UP000016931">
    <property type="component" value="Unassembled WGS sequence"/>
</dbReference>
<dbReference type="OrthoDB" id="10023235at2759"/>
<sequence length="887" mass="98229">MSAQAEGTVKSVLSGDTVVVRNARGAERTLSLAFINAPRLQSDEKSSFESREFLRKLLVGKVVRFSTLYSIPQKTGGSSREYAIISLQGGEQLPDLVIREGWAALRDDADRKAELPGAADLLQKLEALEAHAKADEKGIWNTKQPRVESARDLPDAKQFAEDHKGKAIDAIVERVLSGDRLICRLLLSPTQNVQTTVLIAGLRSPTTARTNPSNGQTQPAEPYGNEAQTFVETRLLQRNVQVRVLGVSPNNLLVGEVRHPNGNIAEFLLKAGLARCVDHHSTWLGAEMGKLREAERVAKEQRAGQFQGTTTTKKAGSEQEAVVSRVFSADTLYIRDKDGHEKRINLSSIRQPKPSDPKQSPFQAEAKEFLRKKLIGKHVKVVIDGKRPGTDGYDEREMGTVTQGGKNVALLLAEAGYASVVRHRMDDADRSPIYDELLAAEEAAQAEKKGMWAAKPQKQVQYVDYSESLEKAKRQLTMLSNKKKVPCVVDFVKSGSRFTVLVPRENAKLTFVLGGIRAPRSARGPQDTGEPFGQEAHDFAVKRCMQRDAEIDVHDTDKQGGFIGDIYINRESFAKTLVEAGLASVHHYSAEKSGNANELLAAEKKAKEARRGLWHDWDPSQEAAEDGDDYVETNGGANGASNGDAPIPKRMVDYKDVNVTYIDPATGRLKVQIKGDGQVNLQSLMNEFKSFHISPSNSQALKDPPRAGDIVSAKFTEDGVWYRARVRRNDREKKTSEVVYIDYGNSEHQPWSALRPLDQAKFGPQRLKGQALDAALTCVQFNNSPEYLKESVYWLEDYTIGRDLVANIDFNDTKENVMYVTLMGTQSKNPLDTINADIVSAGLAMVPRKLRPFERAAPDHLADMKKREAVAKDQKLGIWEYGDLTED</sequence>
<dbReference type="SUPFAM" id="SSF63748">
    <property type="entry name" value="Tudor/PWWP/MBT"/>
    <property type="match status" value="1"/>
</dbReference>
<dbReference type="AlphaFoldDB" id="M3D5Y6"/>
<dbReference type="PANTHER" id="PTHR12302">
    <property type="entry name" value="EBNA2 BINDING PROTEIN P100"/>
    <property type="match status" value="1"/>
</dbReference>
<name>M3D5Y6_SPHMS</name>
<feature type="domain" description="TNase-like" evidence="9">
    <location>
        <begin position="166"/>
        <end position="308"/>
    </location>
</feature>
<dbReference type="GeneID" id="27902310"/>
<dbReference type="PIRSF" id="PIRSF017179">
    <property type="entry name" value="RISC-Tudor-SN"/>
    <property type="match status" value="1"/>
</dbReference>
<dbReference type="FunFam" id="2.30.30.140:FF:000018">
    <property type="entry name" value="Serine/threonine-protein kinase 31"/>
    <property type="match status" value="1"/>
</dbReference>
<accession>M3D5Y6</accession>
<dbReference type="Gene3D" id="2.40.50.90">
    <property type="match status" value="5"/>
</dbReference>
<evidence type="ECO:0000256" key="7">
    <source>
        <dbReference type="SAM" id="MobiDB-lite"/>
    </source>
</evidence>
<dbReference type="HOGENOM" id="CLU_005966_1_0_1"/>
<keyword evidence="4 6" id="KW-0963">Cytoplasm</keyword>
<organism evidence="10 11">
    <name type="scientific">Sphaerulina musiva (strain SO2202)</name>
    <name type="common">Poplar stem canker fungus</name>
    <name type="synonym">Septoria musiva</name>
    <dbReference type="NCBI Taxonomy" id="692275"/>
    <lineage>
        <taxon>Eukaryota</taxon>
        <taxon>Fungi</taxon>
        <taxon>Dikarya</taxon>
        <taxon>Ascomycota</taxon>
        <taxon>Pezizomycotina</taxon>
        <taxon>Dothideomycetes</taxon>
        <taxon>Dothideomycetidae</taxon>
        <taxon>Mycosphaerellales</taxon>
        <taxon>Mycosphaerellaceae</taxon>
        <taxon>Sphaerulina</taxon>
    </lineage>
</organism>
<dbReference type="FunFam" id="2.40.50.90:FF:000019">
    <property type="entry name" value="Transcription factor (Snd1/p100), putative"/>
    <property type="match status" value="1"/>
</dbReference>
<feature type="domain" description="TNase-like" evidence="9">
    <location>
        <begin position="317"/>
        <end position="454"/>
    </location>
</feature>
<dbReference type="GO" id="GO:0003723">
    <property type="term" value="F:RNA binding"/>
    <property type="evidence" value="ECO:0007669"/>
    <property type="project" value="UniProtKB-UniRule"/>
</dbReference>
<dbReference type="Pfam" id="PF00567">
    <property type="entry name" value="TUDOR"/>
    <property type="match status" value="1"/>
</dbReference>
<dbReference type="STRING" id="692275.M3D5Y6"/>
<evidence type="ECO:0000259" key="9">
    <source>
        <dbReference type="PROSITE" id="PS50830"/>
    </source>
</evidence>
<dbReference type="eggNOG" id="KOG2039">
    <property type="taxonomic scope" value="Eukaryota"/>
</dbReference>
<dbReference type="CDD" id="cd00175">
    <property type="entry name" value="SNc"/>
    <property type="match status" value="2"/>
</dbReference>
<dbReference type="SMART" id="SM00333">
    <property type="entry name" value="TUDOR"/>
    <property type="match status" value="1"/>
</dbReference>
<evidence type="ECO:0000256" key="4">
    <source>
        <dbReference type="ARBA" id="ARBA00022490"/>
    </source>
</evidence>
<comment type="subcellular location">
    <subcellularLocation>
        <location evidence="1 6">Cytoplasm</location>
    </subcellularLocation>
</comment>
<keyword evidence="11" id="KW-1185">Reference proteome</keyword>
<gene>
    <name evidence="10" type="ORF">SEPMUDRAFT_148825</name>
</gene>
<evidence type="ECO:0000313" key="10">
    <source>
        <dbReference type="EMBL" id="EMF13575.1"/>
    </source>
</evidence>
<evidence type="ECO:0000256" key="1">
    <source>
        <dbReference type="ARBA" id="ARBA00004496"/>
    </source>
</evidence>
<dbReference type="Pfam" id="PF00565">
    <property type="entry name" value="SNase"/>
    <property type="match status" value="3"/>
</dbReference>
<dbReference type="PANTHER" id="PTHR12302:SF2">
    <property type="entry name" value="STAPHYLOCOCCAL NUCLEASE DOMAIN-CONTAINING PROTEIN 1"/>
    <property type="match status" value="1"/>
</dbReference>
<dbReference type="InterPro" id="IPR016071">
    <property type="entry name" value="Staphylococal_nuclease_OB-fold"/>
</dbReference>
<evidence type="ECO:0000256" key="6">
    <source>
        <dbReference type="PIRNR" id="PIRNR017179"/>
    </source>
</evidence>
<dbReference type="PROSITE" id="PS50304">
    <property type="entry name" value="TUDOR"/>
    <property type="match status" value="1"/>
</dbReference>
<dbReference type="GO" id="GO:0005634">
    <property type="term" value="C:nucleus"/>
    <property type="evidence" value="ECO:0007669"/>
    <property type="project" value="TreeGrafter"/>
</dbReference>
<proteinExistence type="predicted"/>
<feature type="domain" description="TNase-like" evidence="9">
    <location>
        <begin position="3"/>
        <end position="142"/>
    </location>
</feature>